<dbReference type="PROSITE" id="PS00122">
    <property type="entry name" value="CARBOXYLESTERASE_B_1"/>
    <property type="match status" value="1"/>
</dbReference>
<proteinExistence type="inferred from homology"/>
<dbReference type="InterPro" id="IPR029058">
    <property type="entry name" value="AB_hydrolase_fold"/>
</dbReference>
<dbReference type="OrthoDB" id="408631at2759"/>
<feature type="signal peptide" evidence="3">
    <location>
        <begin position="1"/>
        <end position="20"/>
    </location>
</feature>
<dbReference type="SUPFAM" id="SSF53474">
    <property type="entry name" value="alpha/beta-Hydrolases"/>
    <property type="match status" value="1"/>
</dbReference>
<dbReference type="EMBL" id="JAADJZ010000029">
    <property type="protein sequence ID" value="KAF2866219.1"/>
    <property type="molecule type" value="Genomic_DNA"/>
</dbReference>
<feature type="chain" id="PRO_5029038037" description="Carboxylic ester hydrolase" evidence="3">
    <location>
        <begin position="21"/>
        <end position="527"/>
    </location>
</feature>
<evidence type="ECO:0000256" key="3">
    <source>
        <dbReference type="RuleBase" id="RU361235"/>
    </source>
</evidence>
<feature type="domain" description="Carboxylesterase type B" evidence="4">
    <location>
        <begin position="29"/>
        <end position="501"/>
    </location>
</feature>
<dbReference type="AlphaFoldDB" id="A0A7C8M2N5"/>
<dbReference type="InterPro" id="IPR050309">
    <property type="entry name" value="Type-B_Carboxylest/Lipase"/>
</dbReference>
<dbReference type="InterPro" id="IPR002018">
    <property type="entry name" value="CarbesteraseB"/>
</dbReference>
<dbReference type="Gene3D" id="3.40.50.1820">
    <property type="entry name" value="alpha/beta hydrolase"/>
    <property type="match status" value="1"/>
</dbReference>
<accession>A0A7C8M2N5</accession>
<comment type="caution">
    <text evidence="5">The sequence shown here is derived from an EMBL/GenBank/DDBJ whole genome shotgun (WGS) entry which is preliminary data.</text>
</comment>
<dbReference type="PANTHER" id="PTHR11559">
    <property type="entry name" value="CARBOXYLESTERASE"/>
    <property type="match status" value="1"/>
</dbReference>
<evidence type="ECO:0000313" key="6">
    <source>
        <dbReference type="Proteomes" id="UP000481861"/>
    </source>
</evidence>
<dbReference type="Pfam" id="PF00135">
    <property type="entry name" value="COesterase"/>
    <property type="match status" value="1"/>
</dbReference>
<dbReference type="InterPro" id="IPR019826">
    <property type="entry name" value="Carboxylesterase_B_AS"/>
</dbReference>
<sequence>MAIMSILLLLFAVCVQQLLAVDTVVDLGHAQYRGQDQGDGVTSWVGMRYARSVSRIDGMRFAPPQDPLPARGIVNATKFAPLCIGTNSNLQYEFGEKWSEDCLFANVFAPTNATIESALPVYVFIQGGGFNLNGNANYNGTDLIEAADGQMVVVNFNYRVGPYGFLASKEVAENKTLSLNNGLLDQRQLLKWVQKNIRQFGGDPNHVTLGGASAGAGSVVLHLTAYGGRDDKLFHAAAAESPAFPPLRNTTETQWAYDALLKSTGCKDLLCMQNMDAVQFQSAVRSLKVPYPGAKGLPIFFWNPTLDYDFVRDYTYNEIKAGHFVKVPTIFGDDTNEGLVFTPKTVTSLNRAQQFITDQFPNLDNQERDMIRDVWQGPRDTDSDPRWQNLASDVYGHIRYTCPGLNISSAYADDGSAPTYQYRWNVGTALHVSEIMPVWHGGTSAPAAFIHKYWASFIRTYDPNTFKREFRLPDGKNISSPAWDTFGEANGNRMFFSNNNEVNMEEVSNEQWERCDVISELGTQLDQ</sequence>
<protein>
    <recommendedName>
        <fullName evidence="3">Carboxylic ester hydrolase</fullName>
        <ecNumber evidence="3">3.1.1.-</ecNumber>
    </recommendedName>
</protein>
<evidence type="ECO:0000313" key="5">
    <source>
        <dbReference type="EMBL" id="KAF2866219.1"/>
    </source>
</evidence>
<evidence type="ECO:0000259" key="4">
    <source>
        <dbReference type="Pfam" id="PF00135"/>
    </source>
</evidence>
<reference evidence="5 6" key="1">
    <citation type="submission" date="2020-01" db="EMBL/GenBank/DDBJ databases">
        <authorList>
            <consortium name="DOE Joint Genome Institute"/>
            <person name="Haridas S."/>
            <person name="Albert R."/>
            <person name="Binder M."/>
            <person name="Bloem J."/>
            <person name="Labutti K."/>
            <person name="Salamov A."/>
            <person name="Andreopoulos B."/>
            <person name="Baker S.E."/>
            <person name="Barry K."/>
            <person name="Bills G."/>
            <person name="Bluhm B.H."/>
            <person name="Cannon C."/>
            <person name="Castanera R."/>
            <person name="Culley D.E."/>
            <person name="Daum C."/>
            <person name="Ezra D."/>
            <person name="Gonzalez J.B."/>
            <person name="Henrissat B."/>
            <person name="Kuo A."/>
            <person name="Liang C."/>
            <person name="Lipzen A."/>
            <person name="Lutzoni F."/>
            <person name="Magnuson J."/>
            <person name="Mondo S."/>
            <person name="Nolan M."/>
            <person name="Ohm R."/>
            <person name="Pangilinan J."/>
            <person name="Park H.-J.H."/>
            <person name="Ramirez L."/>
            <person name="Alfaro M."/>
            <person name="Sun H."/>
            <person name="Tritt A."/>
            <person name="Yoshinaga Y."/>
            <person name="Zwiers L.-H.L."/>
            <person name="Turgeon B.G."/>
            <person name="Goodwin S.B."/>
            <person name="Spatafora J.W."/>
            <person name="Crous P.W."/>
            <person name="Grigoriev I.V."/>
        </authorList>
    </citation>
    <scope>NUCLEOTIDE SEQUENCE [LARGE SCALE GENOMIC DNA]</scope>
    <source>
        <strain evidence="5 6">CBS 611.86</strain>
    </source>
</reference>
<keyword evidence="6" id="KW-1185">Reference proteome</keyword>
<organism evidence="5 6">
    <name type="scientific">Massariosphaeria phaeospora</name>
    <dbReference type="NCBI Taxonomy" id="100035"/>
    <lineage>
        <taxon>Eukaryota</taxon>
        <taxon>Fungi</taxon>
        <taxon>Dikarya</taxon>
        <taxon>Ascomycota</taxon>
        <taxon>Pezizomycotina</taxon>
        <taxon>Dothideomycetes</taxon>
        <taxon>Pleosporomycetidae</taxon>
        <taxon>Pleosporales</taxon>
        <taxon>Pleosporales incertae sedis</taxon>
        <taxon>Massariosphaeria</taxon>
    </lineage>
</organism>
<dbReference type="EC" id="3.1.1.-" evidence="3"/>
<keyword evidence="2 3" id="KW-0378">Hydrolase</keyword>
<evidence type="ECO:0000256" key="1">
    <source>
        <dbReference type="ARBA" id="ARBA00005964"/>
    </source>
</evidence>
<gene>
    <name evidence="5" type="ORF">BDV95DRAFT_215739</name>
</gene>
<dbReference type="GO" id="GO:0016787">
    <property type="term" value="F:hydrolase activity"/>
    <property type="evidence" value="ECO:0007669"/>
    <property type="project" value="UniProtKB-KW"/>
</dbReference>
<comment type="similarity">
    <text evidence="1 3">Belongs to the type-B carboxylesterase/lipase family.</text>
</comment>
<dbReference type="Proteomes" id="UP000481861">
    <property type="component" value="Unassembled WGS sequence"/>
</dbReference>
<evidence type="ECO:0000256" key="2">
    <source>
        <dbReference type="ARBA" id="ARBA00022801"/>
    </source>
</evidence>
<name>A0A7C8M2N5_9PLEO</name>
<keyword evidence="3" id="KW-0732">Signal</keyword>